<evidence type="ECO:0000313" key="4">
    <source>
        <dbReference type="Proteomes" id="UP000772434"/>
    </source>
</evidence>
<evidence type="ECO:0000256" key="1">
    <source>
        <dbReference type="SAM" id="MobiDB-lite"/>
    </source>
</evidence>
<name>A0A9P5Q6M2_9AGAR</name>
<sequence length="114" mass="11373">MKGKILFLALFTTLVLAQDSSSSLLTSSIIPISSSLPVPTSSVIPIPSSSTLPSSSLPTITATNTTVFESTTTFSVLTIDGTATTIPVNVTSLGPLPGSESSSTASPSPSGNSA</sequence>
<feature type="non-terminal residue" evidence="3">
    <location>
        <position position="114"/>
    </location>
</feature>
<reference evidence="3" key="1">
    <citation type="submission" date="2020-11" db="EMBL/GenBank/DDBJ databases">
        <authorList>
            <consortium name="DOE Joint Genome Institute"/>
            <person name="Ahrendt S."/>
            <person name="Riley R."/>
            <person name="Andreopoulos W."/>
            <person name="Labutti K."/>
            <person name="Pangilinan J."/>
            <person name="Ruiz-Duenas F.J."/>
            <person name="Barrasa J.M."/>
            <person name="Sanchez-Garcia M."/>
            <person name="Camarero S."/>
            <person name="Miyauchi S."/>
            <person name="Serrano A."/>
            <person name="Linde D."/>
            <person name="Babiker R."/>
            <person name="Drula E."/>
            <person name="Ayuso-Fernandez I."/>
            <person name="Pacheco R."/>
            <person name="Padilla G."/>
            <person name="Ferreira P."/>
            <person name="Barriuso J."/>
            <person name="Kellner H."/>
            <person name="Castanera R."/>
            <person name="Alfaro M."/>
            <person name="Ramirez L."/>
            <person name="Pisabarro A.G."/>
            <person name="Kuo A."/>
            <person name="Tritt A."/>
            <person name="Lipzen A."/>
            <person name="He G."/>
            <person name="Yan M."/>
            <person name="Ng V."/>
            <person name="Cullen D."/>
            <person name="Martin F."/>
            <person name="Rosso M.-N."/>
            <person name="Henrissat B."/>
            <person name="Hibbett D."/>
            <person name="Martinez A.T."/>
            <person name="Grigoriev I.V."/>
        </authorList>
    </citation>
    <scope>NUCLEOTIDE SEQUENCE</scope>
    <source>
        <strain evidence="3">AH 40177</strain>
    </source>
</reference>
<protein>
    <submittedName>
        <fullName evidence="3">Uncharacterized protein</fullName>
    </submittedName>
</protein>
<proteinExistence type="predicted"/>
<dbReference type="Proteomes" id="UP000772434">
    <property type="component" value="Unassembled WGS sequence"/>
</dbReference>
<feature type="chain" id="PRO_5040113433" evidence="2">
    <location>
        <begin position="18"/>
        <end position="114"/>
    </location>
</feature>
<comment type="caution">
    <text evidence="3">The sequence shown here is derived from an EMBL/GenBank/DDBJ whole genome shotgun (WGS) entry which is preliminary data.</text>
</comment>
<organism evidence="3 4">
    <name type="scientific">Rhodocollybia butyracea</name>
    <dbReference type="NCBI Taxonomy" id="206335"/>
    <lineage>
        <taxon>Eukaryota</taxon>
        <taxon>Fungi</taxon>
        <taxon>Dikarya</taxon>
        <taxon>Basidiomycota</taxon>
        <taxon>Agaricomycotina</taxon>
        <taxon>Agaricomycetes</taxon>
        <taxon>Agaricomycetidae</taxon>
        <taxon>Agaricales</taxon>
        <taxon>Marasmiineae</taxon>
        <taxon>Omphalotaceae</taxon>
        <taxon>Rhodocollybia</taxon>
    </lineage>
</organism>
<evidence type="ECO:0000256" key="2">
    <source>
        <dbReference type="SAM" id="SignalP"/>
    </source>
</evidence>
<keyword evidence="2" id="KW-0732">Signal</keyword>
<dbReference type="AlphaFoldDB" id="A0A9P5Q6M2"/>
<gene>
    <name evidence="3" type="ORF">BDP27DRAFT_1315319</name>
</gene>
<accession>A0A9P5Q6M2</accession>
<feature type="region of interest" description="Disordered" evidence="1">
    <location>
        <begin position="91"/>
        <end position="114"/>
    </location>
</feature>
<evidence type="ECO:0000313" key="3">
    <source>
        <dbReference type="EMBL" id="KAF9075598.1"/>
    </source>
</evidence>
<feature type="signal peptide" evidence="2">
    <location>
        <begin position="1"/>
        <end position="17"/>
    </location>
</feature>
<keyword evidence="4" id="KW-1185">Reference proteome</keyword>
<dbReference type="EMBL" id="JADNRY010000009">
    <property type="protein sequence ID" value="KAF9075598.1"/>
    <property type="molecule type" value="Genomic_DNA"/>
</dbReference>